<dbReference type="AlphaFoldDB" id="A0A6N2TED3"/>
<protein>
    <recommendedName>
        <fullName evidence="2">Tetratricopeptide repeat protein</fullName>
    </recommendedName>
</protein>
<gene>
    <name evidence="1" type="ORF">BHLFYP23_02504</name>
</gene>
<dbReference type="RefSeq" id="WP_009247199.1">
    <property type="nucleotide sequence ID" value="NZ_CACRSY010000009.1"/>
</dbReference>
<accession>A0A6N2TED3</accession>
<dbReference type="EMBL" id="CACRSY010000009">
    <property type="protein sequence ID" value="VYT02371.1"/>
    <property type="molecule type" value="Genomic_DNA"/>
</dbReference>
<organism evidence="1">
    <name type="scientific">Blautia hansenii</name>
    <name type="common">Ruminococcus hansenii</name>
    <dbReference type="NCBI Taxonomy" id="1322"/>
    <lineage>
        <taxon>Bacteria</taxon>
        <taxon>Bacillati</taxon>
        <taxon>Bacillota</taxon>
        <taxon>Clostridia</taxon>
        <taxon>Lachnospirales</taxon>
        <taxon>Lachnospiraceae</taxon>
        <taxon>Blautia</taxon>
    </lineage>
</organism>
<proteinExistence type="predicted"/>
<evidence type="ECO:0000313" key="1">
    <source>
        <dbReference type="EMBL" id="VYT02371.1"/>
    </source>
</evidence>
<name>A0A6N2TED3_BLAHA</name>
<evidence type="ECO:0008006" key="2">
    <source>
        <dbReference type="Google" id="ProtNLM"/>
    </source>
</evidence>
<sequence>MKKLARIVKEYNSECCSDYAIILESMGAILLMLGKISEGTEYLKQEMQIYTELWKDAPEKPEAKYQEIANLYPQVGFEIAQRFLSNIQY</sequence>
<reference evidence="1" key="1">
    <citation type="submission" date="2019-11" db="EMBL/GenBank/DDBJ databases">
        <authorList>
            <person name="Feng L."/>
        </authorList>
    </citation>
    <scope>NUCLEOTIDE SEQUENCE</scope>
    <source>
        <strain evidence="1">BhanseniiLFYP23</strain>
    </source>
</reference>